<keyword evidence="4 6" id="KW-1133">Transmembrane helix</keyword>
<gene>
    <name evidence="7" type="ORF">ENL19_00695</name>
</gene>
<evidence type="ECO:0000256" key="2">
    <source>
        <dbReference type="ARBA" id="ARBA00022475"/>
    </source>
</evidence>
<evidence type="ECO:0000256" key="1">
    <source>
        <dbReference type="ARBA" id="ARBA00004651"/>
    </source>
</evidence>
<feature type="transmembrane region" description="Helical" evidence="6">
    <location>
        <begin position="37"/>
        <end position="65"/>
    </location>
</feature>
<organism evidence="7">
    <name type="scientific">candidate division WOR-3 bacterium</name>
    <dbReference type="NCBI Taxonomy" id="2052148"/>
    <lineage>
        <taxon>Bacteria</taxon>
        <taxon>Bacteria division WOR-3</taxon>
    </lineage>
</organism>
<dbReference type="GO" id="GO:0005886">
    <property type="term" value="C:plasma membrane"/>
    <property type="evidence" value="ECO:0007669"/>
    <property type="project" value="UniProtKB-SubCell"/>
</dbReference>
<name>A0A7C5DCW1_UNCW3</name>
<comment type="caution">
    <text evidence="7">The sequence shown here is derived from an EMBL/GenBank/DDBJ whole genome shotgun (WGS) entry which is preliminary data.</text>
</comment>
<proteinExistence type="predicted"/>
<dbReference type="NCBIfam" id="TIGR00765">
    <property type="entry name" value="yihY_not_rbn"/>
    <property type="match status" value="1"/>
</dbReference>
<sequence>KRVRKKLEDFIKIRWLRITIREFSEIINNFIKHGGTLLAAAISFYTILSVVPFLLVFTSIIAQIIHSSGSALQETLSFITRLFPSSGDVAIGYINALVSRKLTFGIIGGLAFYWAGSRTFEIMIVAVERIYERKERGFFMHQKLFSFALIPILLATFALFVGLSKGIVFLRGLISIGTTPSEVSFITSFSNNLLIVGIATGFFFILYRVFSYRNTDSVSALSGALFTSILTMVVKYLFDWYIRNFNHFGKIYGSLSAIIIALLWIYYTSIIYIIGAELTAYIHRKRIKNLKLT</sequence>
<dbReference type="Pfam" id="PF03631">
    <property type="entry name" value="Virul_fac_BrkB"/>
    <property type="match status" value="1"/>
</dbReference>
<evidence type="ECO:0000256" key="5">
    <source>
        <dbReference type="ARBA" id="ARBA00023136"/>
    </source>
</evidence>
<feature type="transmembrane region" description="Helical" evidence="6">
    <location>
        <begin position="102"/>
        <end position="124"/>
    </location>
</feature>
<keyword evidence="3 6" id="KW-0812">Transmembrane</keyword>
<dbReference type="PANTHER" id="PTHR30213:SF0">
    <property type="entry name" value="UPF0761 MEMBRANE PROTEIN YIHY"/>
    <property type="match status" value="1"/>
</dbReference>
<evidence type="ECO:0000256" key="3">
    <source>
        <dbReference type="ARBA" id="ARBA00022692"/>
    </source>
</evidence>
<protein>
    <submittedName>
        <fullName evidence="7">YihY/virulence factor BrkB family protein</fullName>
    </submittedName>
</protein>
<feature type="transmembrane region" description="Helical" evidence="6">
    <location>
        <begin position="144"/>
        <end position="163"/>
    </location>
</feature>
<comment type="subcellular location">
    <subcellularLocation>
        <location evidence="1">Cell membrane</location>
        <topology evidence="1">Multi-pass membrane protein</topology>
    </subcellularLocation>
</comment>
<dbReference type="PIRSF" id="PIRSF035875">
    <property type="entry name" value="RNase_BN"/>
    <property type="match status" value="1"/>
</dbReference>
<dbReference type="InterPro" id="IPR017039">
    <property type="entry name" value="Virul_fac_BrkB"/>
</dbReference>
<dbReference type="PANTHER" id="PTHR30213">
    <property type="entry name" value="INNER MEMBRANE PROTEIN YHJD"/>
    <property type="match status" value="1"/>
</dbReference>
<accession>A0A7C5DCW1</accession>
<evidence type="ECO:0000256" key="4">
    <source>
        <dbReference type="ARBA" id="ARBA00022989"/>
    </source>
</evidence>
<dbReference type="EMBL" id="DRTB01000048">
    <property type="protein sequence ID" value="HHE04560.1"/>
    <property type="molecule type" value="Genomic_DNA"/>
</dbReference>
<dbReference type="AlphaFoldDB" id="A0A7C5DCW1"/>
<feature type="transmembrane region" description="Helical" evidence="6">
    <location>
        <begin position="258"/>
        <end position="282"/>
    </location>
</feature>
<feature type="non-terminal residue" evidence="7">
    <location>
        <position position="1"/>
    </location>
</feature>
<dbReference type="Proteomes" id="UP000886110">
    <property type="component" value="Unassembled WGS sequence"/>
</dbReference>
<reference evidence="7" key="1">
    <citation type="journal article" date="2020" name="mSystems">
        <title>Genome- and Community-Level Interaction Insights into Carbon Utilization and Element Cycling Functions of Hydrothermarchaeota in Hydrothermal Sediment.</title>
        <authorList>
            <person name="Zhou Z."/>
            <person name="Liu Y."/>
            <person name="Xu W."/>
            <person name="Pan J."/>
            <person name="Luo Z.H."/>
            <person name="Li M."/>
        </authorList>
    </citation>
    <scope>NUCLEOTIDE SEQUENCE [LARGE SCALE GENOMIC DNA]</scope>
    <source>
        <strain evidence="7">HyVt-74</strain>
    </source>
</reference>
<evidence type="ECO:0000313" key="7">
    <source>
        <dbReference type="EMBL" id="HHE04560.1"/>
    </source>
</evidence>
<keyword evidence="5 6" id="KW-0472">Membrane</keyword>
<evidence type="ECO:0000256" key="6">
    <source>
        <dbReference type="SAM" id="Phobius"/>
    </source>
</evidence>
<feature type="transmembrane region" description="Helical" evidence="6">
    <location>
        <begin position="183"/>
        <end position="206"/>
    </location>
</feature>
<feature type="transmembrane region" description="Helical" evidence="6">
    <location>
        <begin position="218"/>
        <end position="238"/>
    </location>
</feature>
<keyword evidence="2" id="KW-1003">Cell membrane</keyword>